<feature type="chain" id="PRO_5026896972" evidence="2">
    <location>
        <begin position="19"/>
        <end position="101"/>
    </location>
</feature>
<keyword evidence="2" id="KW-0732">Signal</keyword>
<evidence type="ECO:0000256" key="2">
    <source>
        <dbReference type="SAM" id="SignalP"/>
    </source>
</evidence>
<keyword evidence="1" id="KW-0812">Transmembrane</keyword>
<proteinExistence type="predicted"/>
<evidence type="ECO:0000256" key="1">
    <source>
        <dbReference type="SAM" id="Phobius"/>
    </source>
</evidence>
<feature type="signal peptide" evidence="2">
    <location>
        <begin position="1"/>
        <end position="18"/>
    </location>
</feature>
<dbReference type="GeneID" id="111489610"/>
<evidence type="ECO:0000313" key="4">
    <source>
        <dbReference type="RefSeq" id="XP_022993698.1"/>
    </source>
</evidence>
<gene>
    <name evidence="4" type="primary">LOC111489610</name>
</gene>
<accession>A0A6J1K325</accession>
<keyword evidence="1" id="KW-1133">Transmembrane helix</keyword>
<keyword evidence="1" id="KW-0472">Membrane</keyword>
<name>A0A6J1K325_CUCMA</name>
<protein>
    <submittedName>
        <fullName evidence="4">Uncharacterized protein LOC111489610</fullName>
    </submittedName>
</protein>
<keyword evidence="3" id="KW-1185">Reference proteome</keyword>
<organism evidence="3 4">
    <name type="scientific">Cucurbita maxima</name>
    <name type="common">Pumpkin</name>
    <name type="synonym">Winter squash</name>
    <dbReference type="NCBI Taxonomy" id="3661"/>
    <lineage>
        <taxon>Eukaryota</taxon>
        <taxon>Viridiplantae</taxon>
        <taxon>Streptophyta</taxon>
        <taxon>Embryophyta</taxon>
        <taxon>Tracheophyta</taxon>
        <taxon>Spermatophyta</taxon>
        <taxon>Magnoliopsida</taxon>
        <taxon>eudicotyledons</taxon>
        <taxon>Gunneridae</taxon>
        <taxon>Pentapetalae</taxon>
        <taxon>rosids</taxon>
        <taxon>fabids</taxon>
        <taxon>Cucurbitales</taxon>
        <taxon>Cucurbitaceae</taxon>
        <taxon>Cucurbiteae</taxon>
        <taxon>Cucurbita</taxon>
    </lineage>
</organism>
<feature type="transmembrane region" description="Helical" evidence="1">
    <location>
        <begin position="76"/>
        <end position="97"/>
    </location>
</feature>
<evidence type="ECO:0000313" key="3">
    <source>
        <dbReference type="Proteomes" id="UP000504608"/>
    </source>
</evidence>
<dbReference type="AlphaFoldDB" id="A0A6J1K325"/>
<sequence>MMCWFFFYCATFYRFIISKNWGNQYGSLHQEDQANRINQKGVWGLFVCTRKLTHLCRQIGPVLQVHKVAQCPLPPIHLTLLPVMLLLLPFSLPRLLVLMTF</sequence>
<dbReference type="KEGG" id="cmax:111489610"/>
<dbReference type="RefSeq" id="XP_022993698.1">
    <property type="nucleotide sequence ID" value="XM_023137930.1"/>
</dbReference>
<dbReference type="Proteomes" id="UP000504608">
    <property type="component" value="Unplaced"/>
</dbReference>
<reference evidence="4" key="1">
    <citation type="submission" date="2025-08" db="UniProtKB">
        <authorList>
            <consortium name="RefSeq"/>
        </authorList>
    </citation>
    <scope>IDENTIFICATION</scope>
    <source>
        <tissue evidence="4">Young leaves</tissue>
    </source>
</reference>